<dbReference type="InterPro" id="IPR027267">
    <property type="entry name" value="AH/BAR_dom_sf"/>
</dbReference>
<organism evidence="11">
    <name type="scientific">Anoplophora glabripennis</name>
    <name type="common">Asian longhorn beetle</name>
    <name type="synonym">Anoplophora nobilis</name>
    <dbReference type="NCBI Taxonomy" id="217634"/>
    <lineage>
        <taxon>Eukaryota</taxon>
        <taxon>Metazoa</taxon>
        <taxon>Ecdysozoa</taxon>
        <taxon>Arthropoda</taxon>
        <taxon>Hexapoda</taxon>
        <taxon>Insecta</taxon>
        <taxon>Pterygota</taxon>
        <taxon>Neoptera</taxon>
        <taxon>Endopterygota</taxon>
        <taxon>Coleoptera</taxon>
        <taxon>Polyphaga</taxon>
        <taxon>Cucujiformia</taxon>
        <taxon>Chrysomeloidea</taxon>
        <taxon>Cerambycidae</taxon>
        <taxon>Lamiinae</taxon>
        <taxon>Lamiini</taxon>
        <taxon>Anoplophora</taxon>
    </lineage>
</organism>
<evidence type="ECO:0000256" key="5">
    <source>
        <dbReference type="PROSITE-ProRule" id="PRU00192"/>
    </source>
</evidence>
<dbReference type="Pfam" id="PF14604">
    <property type="entry name" value="SH3_9"/>
    <property type="match status" value="1"/>
</dbReference>
<dbReference type="SUPFAM" id="SSF48350">
    <property type="entry name" value="GTPase activation domain, GAP"/>
    <property type="match status" value="1"/>
</dbReference>
<evidence type="ECO:0000313" key="11">
    <source>
        <dbReference type="EMBL" id="JAB65130.1"/>
    </source>
</evidence>
<dbReference type="SUPFAM" id="SSF103657">
    <property type="entry name" value="BAR/IMD domain-like"/>
    <property type="match status" value="1"/>
</dbReference>
<dbReference type="PANTHER" id="PTHR12552">
    <property type="entry name" value="OLIGOPHRENIN 1"/>
    <property type="match status" value="1"/>
</dbReference>
<dbReference type="InterPro" id="IPR011993">
    <property type="entry name" value="PH-like_dom_sf"/>
</dbReference>
<evidence type="ECO:0000256" key="3">
    <source>
        <dbReference type="ARBA" id="ARBA00022468"/>
    </source>
</evidence>
<evidence type="ECO:0000256" key="7">
    <source>
        <dbReference type="SAM" id="MobiDB-lite"/>
    </source>
</evidence>
<dbReference type="EMBL" id="GALX01003336">
    <property type="protein sequence ID" value="JAB65130.1"/>
    <property type="molecule type" value="Transcribed_RNA"/>
</dbReference>
<dbReference type="Gene3D" id="2.30.30.40">
    <property type="entry name" value="SH3 Domains"/>
    <property type="match status" value="1"/>
</dbReference>
<feature type="domain" description="SH3" evidence="8">
    <location>
        <begin position="780"/>
        <end position="839"/>
    </location>
</feature>
<name>V5G502_ANOGL</name>
<reference evidence="11" key="1">
    <citation type="submission" date="2013-07" db="EMBL/GenBank/DDBJ databases">
        <title>Midgut Transcriptome Profiling of Anoplphora glabripennis, a Lignocellulose Degrading, Wood-Boring Cerambycid.</title>
        <authorList>
            <person name="Scully E.D."/>
            <person name="Hoover K."/>
            <person name="Carlson J.E."/>
            <person name="Tien M."/>
            <person name="Geib S.M."/>
        </authorList>
    </citation>
    <scope>NUCLEOTIDE SEQUENCE</scope>
</reference>
<dbReference type="InterPro" id="IPR047234">
    <property type="entry name" value="GRAF_fam"/>
</dbReference>
<protein>
    <submittedName>
        <fullName evidence="11">Rho GTPase-activating protein 42</fullName>
    </submittedName>
</protein>
<dbReference type="SUPFAM" id="SSF50729">
    <property type="entry name" value="PH domain-like"/>
    <property type="match status" value="1"/>
</dbReference>
<dbReference type="CDD" id="cd07602">
    <property type="entry name" value="BAR_RhoGAP_OPHN1-like"/>
    <property type="match status" value="1"/>
</dbReference>
<feature type="compositionally biased region" description="Polar residues" evidence="7">
    <location>
        <begin position="582"/>
        <end position="591"/>
    </location>
</feature>
<dbReference type="InterPro" id="IPR001849">
    <property type="entry name" value="PH_domain"/>
</dbReference>
<dbReference type="SMART" id="SM00233">
    <property type="entry name" value="PH"/>
    <property type="match status" value="1"/>
</dbReference>
<comment type="subcellular location">
    <subcellularLocation>
        <location evidence="1">Cytoplasm</location>
    </subcellularLocation>
</comment>
<dbReference type="FunFam" id="1.10.555.10:FF:000006">
    <property type="entry name" value="Rho GTPase activating protein 26"/>
    <property type="match status" value="1"/>
</dbReference>
<dbReference type="GO" id="GO:0007165">
    <property type="term" value="P:signal transduction"/>
    <property type="evidence" value="ECO:0007669"/>
    <property type="project" value="InterPro"/>
</dbReference>
<dbReference type="Gene3D" id="1.10.555.10">
    <property type="entry name" value="Rho GTPase activation protein"/>
    <property type="match status" value="1"/>
</dbReference>
<evidence type="ECO:0000256" key="2">
    <source>
        <dbReference type="ARBA" id="ARBA00022443"/>
    </source>
</evidence>
<dbReference type="InterPro" id="IPR004148">
    <property type="entry name" value="BAR_dom"/>
</dbReference>
<keyword evidence="6" id="KW-0175">Coiled coil</keyword>
<sequence>MGVVLPPLEFTECLSDSPYFRENLHKHERELEKTNQHIKRIIKEVKDLLAAAKQLSIAQRSFAKCLKGFTFECIGGTQTDDEQVICASLKSFSDLILQVEDERDRMLENANTAVVKNLEDFRKKYIGGVKNEKKKFEKQTAKFCQNQERYLNLTTKKPNSLQEADASVDMAERHFYAASMDYVYLIQEVHERKKFEFVETLLTFIYAWFTFYHQGYELKKDYDPYMKDLQQKIQKTRSNFDDFSQKLKKRMSEVQKQDEPIRKNAKGCREGYLFLLEKKAFGTTWTKHYCKYDKETKEFSMLSYNQLTTKSLPQPETMVLTSCVRRMSDSIEKRFCFDIQLDSKPGVVFTFQALSEQDRKAWMDIMDGKEPTYTIPSNNVIKAPNSEERVLDETGIQFVKKCIEVLESRGLEEQGIYRVVGVSSKVNKLLNMGLDRRKSEKLTLDDPLEWETKTITSALKTYLRNLPEPLMTYRYHNGFIAAVKSESKQSRVNDVHTLLYRLPKSNFEVLKILMKHLTNVVAKSDKNLMNVSNLGVCFGPTLLRPEEETVASILDLKFYNIVVEILIDNYERIFFNEPEQMSPKTGQASTMNGPNVSSSVSGGSNSSNSQSIYSPPNNHLPTYVGSDETVNTGNANRAFVNNGHPARVSPNYRTHNQPYTCTVTSYIEPPISSSMHSVLEPANGGYPMSRSDHVPNRPPSQQRLKHYAPSVTSQSETNLPNLRSYSPNSFRNYSRLEANSTSSSNESLSSTSRENFIGVTPKKTERSSVYMGYPKMYKSPGDVRVRTLYACLGEHDGELSFEPNQIITNVKVSQEPGWLEGTLNGKTGLIPENYVEVLP</sequence>
<evidence type="ECO:0000259" key="9">
    <source>
        <dbReference type="PROSITE" id="PS50003"/>
    </source>
</evidence>
<dbReference type="PANTHER" id="PTHR12552:SF1">
    <property type="entry name" value="RHO GTPASE-ACTIVATING PROTEIN GRAF"/>
    <property type="match status" value="1"/>
</dbReference>
<evidence type="ECO:0000259" key="8">
    <source>
        <dbReference type="PROSITE" id="PS50002"/>
    </source>
</evidence>
<feature type="region of interest" description="Disordered" evidence="7">
    <location>
        <begin position="581"/>
        <end position="632"/>
    </location>
</feature>
<evidence type="ECO:0000256" key="4">
    <source>
        <dbReference type="ARBA" id="ARBA00022490"/>
    </source>
</evidence>
<feature type="compositionally biased region" description="Low complexity" evidence="7">
    <location>
        <begin position="736"/>
        <end position="752"/>
    </location>
</feature>
<dbReference type="Pfam" id="PF00169">
    <property type="entry name" value="PH"/>
    <property type="match status" value="1"/>
</dbReference>
<dbReference type="Gene3D" id="1.20.1270.60">
    <property type="entry name" value="Arfaptin homology (AH) domain/BAR domain"/>
    <property type="match status" value="1"/>
</dbReference>
<dbReference type="GO" id="GO:0005829">
    <property type="term" value="C:cytosol"/>
    <property type="evidence" value="ECO:0007669"/>
    <property type="project" value="UniProtKB-ARBA"/>
</dbReference>
<dbReference type="InterPro" id="IPR001452">
    <property type="entry name" value="SH3_domain"/>
</dbReference>
<dbReference type="FunFam" id="1.20.1270.60:FF:000001">
    <property type="entry name" value="Rho GTPase-activating protein 26"/>
    <property type="match status" value="1"/>
</dbReference>
<feature type="region of interest" description="Disordered" evidence="7">
    <location>
        <begin position="674"/>
        <end position="758"/>
    </location>
</feature>
<dbReference type="GO" id="GO:0005096">
    <property type="term" value="F:GTPase activator activity"/>
    <property type="evidence" value="ECO:0007669"/>
    <property type="project" value="UniProtKB-KW"/>
</dbReference>
<dbReference type="SMART" id="SM00326">
    <property type="entry name" value="SH3"/>
    <property type="match status" value="1"/>
</dbReference>
<keyword evidence="3" id="KW-0343">GTPase activation</keyword>
<gene>
    <name evidence="11" type="primary">RHG42</name>
</gene>
<evidence type="ECO:0000256" key="1">
    <source>
        <dbReference type="ARBA" id="ARBA00004496"/>
    </source>
</evidence>
<feature type="domain" description="Rho-GAP" evidence="10">
    <location>
        <begin position="389"/>
        <end position="574"/>
    </location>
</feature>
<dbReference type="CDD" id="cd11882">
    <property type="entry name" value="SH3_GRAF-like"/>
    <property type="match status" value="1"/>
</dbReference>
<dbReference type="Pfam" id="PF16746">
    <property type="entry name" value="BAR_3"/>
    <property type="match status" value="1"/>
</dbReference>
<keyword evidence="2 5" id="KW-0728">SH3 domain</keyword>
<dbReference type="InterPro" id="IPR047225">
    <property type="entry name" value="PH_GRAF"/>
</dbReference>
<dbReference type="InterPro" id="IPR000198">
    <property type="entry name" value="RhoGAP_dom"/>
</dbReference>
<feature type="compositionally biased region" description="Polar residues" evidence="7">
    <location>
        <begin position="710"/>
        <end position="732"/>
    </location>
</feature>
<accession>V5G502</accession>
<dbReference type="InterPro" id="IPR008936">
    <property type="entry name" value="Rho_GTPase_activation_prot"/>
</dbReference>
<feature type="compositionally biased region" description="Low complexity" evidence="7">
    <location>
        <begin position="592"/>
        <end position="617"/>
    </location>
</feature>
<dbReference type="AlphaFoldDB" id="V5G502"/>
<feature type="domain" description="PH" evidence="9">
    <location>
        <begin position="266"/>
        <end position="371"/>
    </location>
</feature>
<evidence type="ECO:0000259" key="10">
    <source>
        <dbReference type="PROSITE" id="PS50238"/>
    </source>
</evidence>
<dbReference type="SUPFAM" id="SSF50044">
    <property type="entry name" value="SH3-domain"/>
    <property type="match status" value="1"/>
</dbReference>
<evidence type="ECO:0000256" key="6">
    <source>
        <dbReference type="SAM" id="Coils"/>
    </source>
</evidence>
<dbReference type="PROSITE" id="PS50002">
    <property type="entry name" value="SH3"/>
    <property type="match status" value="1"/>
</dbReference>
<dbReference type="Gene3D" id="2.30.29.30">
    <property type="entry name" value="Pleckstrin-homology domain (PH domain)/Phosphotyrosine-binding domain (PTB)"/>
    <property type="match status" value="1"/>
</dbReference>
<dbReference type="FunFam" id="2.30.30.40:FF:000055">
    <property type="entry name" value="rho GTPase-activating protein 26 isoform X1"/>
    <property type="match status" value="1"/>
</dbReference>
<dbReference type="CDD" id="cd01249">
    <property type="entry name" value="BAR-PH_GRAF_family"/>
    <property type="match status" value="1"/>
</dbReference>
<proteinExistence type="predicted"/>
<dbReference type="PROSITE" id="PS50238">
    <property type="entry name" value="RHOGAP"/>
    <property type="match status" value="1"/>
</dbReference>
<dbReference type="SMART" id="SM00324">
    <property type="entry name" value="RhoGAP"/>
    <property type="match status" value="1"/>
</dbReference>
<keyword evidence="4" id="KW-0963">Cytoplasm</keyword>
<dbReference type="InterPro" id="IPR036028">
    <property type="entry name" value="SH3-like_dom_sf"/>
</dbReference>
<dbReference type="PROSITE" id="PS50003">
    <property type="entry name" value="PH_DOMAIN"/>
    <property type="match status" value="1"/>
</dbReference>
<dbReference type="Pfam" id="PF00620">
    <property type="entry name" value="RhoGAP"/>
    <property type="match status" value="1"/>
</dbReference>
<feature type="coiled-coil region" evidence="6">
    <location>
        <begin position="24"/>
        <end position="51"/>
    </location>
</feature>